<evidence type="ECO:0000313" key="3">
    <source>
        <dbReference type="EMBL" id="MDX3016850.1"/>
    </source>
</evidence>
<sequence length="163" mass="16862">MRRVLTAVVAAVVGSVFGGGVAVAGPQGGGVWGVVPEADLSYHGAAVMGGGRMEVRVAPRNHGPSGVADSAVRLRWSVPLAAGMQGLPGGCVRVGTAEVVCRTGALAADAAGERIEVGVRLRGRPEEVVLEVETVWSGGTVDRNRENDRQRVLVLDTGDVYYF</sequence>
<dbReference type="GeneID" id="69809768"/>
<dbReference type="EMBL" id="JARAWC010000094">
    <property type="protein sequence ID" value="MDX2967291.1"/>
    <property type="molecule type" value="Genomic_DNA"/>
</dbReference>
<evidence type="ECO:0000256" key="1">
    <source>
        <dbReference type="SAM" id="SignalP"/>
    </source>
</evidence>
<reference evidence="2 4" key="1">
    <citation type="journal article" date="2023" name="Microb. Genom.">
        <title>Mesoterricola silvestris gen. nov., sp. nov., Mesoterricola sediminis sp. nov., Geothrix oryzae sp. nov., Geothrix edaphica sp. nov., Geothrix rubra sp. nov., and Geothrix limicola sp. nov., six novel members of Acidobacteriota isolated from soils.</title>
        <authorList>
            <person name="Weisberg A.J."/>
            <person name="Pearce E."/>
            <person name="Kramer C.G."/>
            <person name="Chang J.H."/>
            <person name="Clarke C.R."/>
        </authorList>
    </citation>
    <scope>NUCLEOTIDE SEQUENCE</scope>
    <source>
        <strain evidence="3 4">NB05-1H</strain>
        <strain evidence="2">NRRL_B-16521</strain>
    </source>
</reference>
<gene>
    <name evidence="2" type="ORF">PV399_47495</name>
    <name evidence="3" type="ORF">PV666_02995</name>
</gene>
<protein>
    <recommendedName>
        <fullName evidence="6">DUF11 domain-containing protein</fullName>
    </recommendedName>
</protein>
<keyword evidence="4" id="KW-1185">Reference proteome</keyword>
<feature type="chain" id="PRO_5042969136" description="DUF11 domain-containing protein" evidence="1">
    <location>
        <begin position="25"/>
        <end position="163"/>
    </location>
</feature>
<evidence type="ECO:0000313" key="4">
    <source>
        <dbReference type="Proteomes" id="UP001272987"/>
    </source>
</evidence>
<evidence type="ECO:0008006" key="6">
    <source>
        <dbReference type="Google" id="ProtNLM"/>
    </source>
</evidence>
<dbReference type="AlphaFoldDB" id="A0AAP6BM84"/>
<dbReference type="Proteomes" id="UP001272987">
    <property type="component" value="Unassembled WGS sequence"/>
</dbReference>
<dbReference type="RefSeq" id="WP_029183887.1">
    <property type="nucleotide sequence ID" value="NZ_BCMK01000148.1"/>
</dbReference>
<evidence type="ECO:0000313" key="2">
    <source>
        <dbReference type="EMBL" id="MDX2967291.1"/>
    </source>
</evidence>
<proteinExistence type="predicted"/>
<organism evidence="2 5">
    <name type="scientific">Streptomyces acidiscabies</name>
    <dbReference type="NCBI Taxonomy" id="42234"/>
    <lineage>
        <taxon>Bacteria</taxon>
        <taxon>Bacillati</taxon>
        <taxon>Actinomycetota</taxon>
        <taxon>Actinomycetes</taxon>
        <taxon>Kitasatosporales</taxon>
        <taxon>Streptomycetaceae</taxon>
        <taxon>Streptomyces</taxon>
    </lineage>
</organism>
<feature type="signal peptide" evidence="1">
    <location>
        <begin position="1"/>
        <end position="24"/>
    </location>
</feature>
<accession>A0AAP6BM84</accession>
<name>A0AAP6BM84_9ACTN</name>
<evidence type="ECO:0000313" key="5">
    <source>
        <dbReference type="Proteomes" id="UP001282288"/>
    </source>
</evidence>
<comment type="caution">
    <text evidence="2">The sequence shown here is derived from an EMBL/GenBank/DDBJ whole genome shotgun (WGS) entry which is preliminary data.</text>
</comment>
<dbReference type="Proteomes" id="UP001282288">
    <property type="component" value="Unassembled WGS sequence"/>
</dbReference>
<dbReference type="EMBL" id="JARAWP010000002">
    <property type="protein sequence ID" value="MDX3016850.1"/>
    <property type="molecule type" value="Genomic_DNA"/>
</dbReference>
<keyword evidence="1" id="KW-0732">Signal</keyword>